<feature type="signal peptide" evidence="4">
    <location>
        <begin position="1"/>
        <end position="20"/>
    </location>
</feature>
<evidence type="ECO:0000313" key="8">
    <source>
        <dbReference type="WBParaSite" id="jg7352"/>
    </source>
</evidence>
<feature type="domain" description="EF-hand" evidence="6">
    <location>
        <begin position="212"/>
        <end position="247"/>
    </location>
</feature>
<dbReference type="WBParaSite" id="jg7352">
    <property type="protein sequence ID" value="jg7352"/>
    <property type="gene ID" value="jg7352"/>
</dbReference>
<dbReference type="PROSITE" id="PS50031">
    <property type="entry name" value="EH"/>
    <property type="match status" value="3"/>
</dbReference>
<evidence type="ECO:0000256" key="1">
    <source>
        <dbReference type="ARBA" id="ARBA00022837"/>
    </source>
</evidence>
<evidence type="ECO:0000256" key="4">
    <source>
        <dbReference type="SAM" id="SignalP"/>
    </source>
</evidence>
<feature type="domain" description="EH" evidence="5">
    <location>
        <begin position="47"/>
        <end position="137"/>
    </location>
</feature>
<dbReference type="GO" id="GO:0005886">
    <property type="term" value="C:plasma membrane"/>
    <property type="evidence" value="ECO:0007669"/>
    <property type="project" value="TreeGrafter"/>
</dbReference>
<dbReference type="InterPro" id="IPR011992">
    <property type="entry name" value="EF-hand-dom_pair"/>
</dbReference>
<dbReference type="InterPro" id="IPR000261">
    <property type="entry name" value="EH_dom"/>
</dbReference>
<dbReference type="GO" id="GO:0005509">
    <property type="term" value="F:calcium ion binding"/>
    <property type="evidence" value="ECO:0007669"/>
    <property type="project" value="InterPro"/>
</dbReference>
<keyword evidence="1" id="KW-0106">Calcium</keyword>
<name>A0A915EM71_9BILA</name>
<dbReference type="AlphaFoldDB" id="A0A915EM71"/>
<protein>
    <submittedName>
        <fullName evidence="8">Epidermal growth factor receptor substrate 15-like 1</fullName>
    </submittedName>
</protein>
<keyword evidence="7" id="KW-1185">Reference proteome</keyword>
<feature type="region of interest" description="Disordered" evidence="3">
    <location>
        <begin position="674"/>
        <end position="693"/>
    </location>
</feature>
<dbReference type="SMART" id="SM00027">
    <property type="entry name" value="EH"/>
    <property type="match status" value="3"/>
</dbReference>
<dbReference type="Gene3D" id="1.10.238.10">
    <property type="entry name" value="EF-hand"/>
    <property type="match status" value="3"/>
</dbReference>
<dbReference type="Proteomes" id="UP000887574">
    <property type="component" value="Unplaced"/>
</dbReference>
<dbReference type="SUPFAM" id="SSF47473">
    <property type="entry name" value="EF-hand"/>
    <property type="match status" value="3"/>
</dbReference>
<dbReference type="PROSITE" id="PS00018">
    <property type="entry name" value="EF_HAND_1"/>
    <property type="match status" value="1"/>
</dbReference>
<accession>A0A915EM71</accession>
<feature type="chain" id="PRO_5037433053" evidence="4">
    <location>
        <begin position="21"/>
        <end position="693"/>
    </location>
</feature>
<dbReference type="PANTHER" id="PTHR11216:SF174">
    <property type="entry name" value="GH06923P"/>
    <property type="match status" value="1"/>
</dbReference>
<dbReference type="CDD" id="cd00052">
    <property type="entry name" value="EH"/>
    <property type="match status" value="3"/>
</dbReference>
<dbReference type="InterPro" id="IPR002048">
    <property type="entry name" value="EF_hand_dom"/>
</dbReference>
<evidence type="ECO:0000259" key="5">
    <source>
        <dbReference type="PROSITE" id="PS50031"/>
    </source>
</evidence>
<feature type="domain" description="EH" evidence="5">
    <location>
        <begin position="335"/>
        <end position="424"/>
    </location>
</feature>
<dbReference type="GO" id="GO:0006897">
    <property type="term" value="P:endocytosis"/>
    <property type="evidence" value="ECO:0007669"/>
    <property type="project" value="TreeGrafter"/>
</dbReference>
<sequence length="693" mass="77362">MSLPVLELMLLVLLPNSVLKTECASKYRMPAGHVSSSLEPADISGPHTLYYEQFYQQLNPQGLTEVNASIAAQFLKASSIDVVYLSQIWELADYRRAGSLDKRGAYIAFKLVAAVQQGLPLQPAVITAQLAQPPQFNLGGQPPSTAFQRSNSVLSKSPSIVSGGGPVSPSQVEWDIDLAEQQKYDAIFQSLNPVNGRLSGEAVRPVLLNSQLPHTHLAKIWELSDIDKDGQLDRYEMYVALHLVYKCLQNADLPDRLPISLVHPAKRKELLGKHWSWRTGSKNGAQSELSHLKHHQSEQLRHARSSIQTSHSNRSLTPGFKSIFEDKDATSWPIDTSKYEADFRRIDTDYDGLVSGVDAKQLLMSCGLPQHVLAQIWALVDMAHAGRINLEQFALVLELTNECRHGIRLPEILPAFLVPPSTINRTMGVSNSSASLTNNSTPGATVAAGLPSSNPRIIELNEEIEKVMDNRRQAEQDLFQLEADTTVKNSEIKNLEIELLTLSATVKQLQHQKGEANKRLAEMDDKISKLEGVCTEHTERLEAEKDRLDKVKLEISQANDNFTAEEEILQSLKEEEKKIDEKYGQVKRTLDEENGKIEHLVDQLTMMERRTDANEKEASRVEKLTAELTELLQKLEKEQDSDGKSENIKQLDYEDVLKHNFQKILLSAEGVVSPVSARPSKQFDSADPSKPSQ</sequence>
<feature type="domain" description="EF-hand" evidence="6">
    <location>
        <begin position="334"/>
        <end position="369"/>
    </location>
</feature>
<dbReference type="Pfam" id="PF12763">
    <property type="entry name" value="EH"/>
    <property type="match status" value="3"/>
</dbReference>
<keyword evidence="4" id="KW-0732">Signal</keyword>
<dbReference type="GO" id="GO:0016197">
    <property type="term" value="P:endosomal transport"/>
    <property type="evidence" value="ECO:0007669"/>
    <property type="project" value="TreeGrafter"/>
</dbReference>
<evidence type="ECO:0000256" key="3">
    <source>
        <dbReference type="SAM" id="MobiDB-lite"/>
    </source>
</evidence>
<dbReference type="PANTHER" id="PTHR11216">
    <property type="entry name" value="EH DOMAIN"/>
    <property type="match status" value="1"/>
</dbReference>
<feature type="domain" description="EH" evidence="5">
    <location>
        <begin position="180"/>
        <end position="268"/>
    </location>
</feature>
<evidence type="ECO:0000256" key="2">
    <source>
        <dbReference type="SAM" id="Coils"/>
    </source>
</evidence>
<feature type="coiled-coil region" evidence="2">
    <location>
        <begin position="457"/>
        <end position="641"/>
    </location>
</feature>
<dbReference type="InterPro" id="IPR018247">
    <property type="entry name" value="EF_Hand_1_Ca_BS"/>
</dbReference>
<dbReference type="GO" id="GO:0005737">
    <property type="term" value="C:cytoplasm"/>
    <property type="evidence" value="ECO:0007669"/>
    <property type="project" value="TreeGrafter"/>
</dbReference>
<proteinExistence type="predicted"/>
<evidence type="ECO:0000313" key="7">
    <source>
        <dbReference type="Proteomes" id="UP000887574"/>
    </source>
</evidence>
<reference evidence="8" key="1">
    <citation type="submission" date="2022-11" db="UniProtKB">
        <authorList>
            <consortium name="WormBaseParasite"/>
        </authorList>
    </citation>
    <scope>IDENTIFICATION</scope>
</reference>
<dbReference type="SUPFAM" id="SSF57997">
    <property type="entry name" value="Tropomyosin"/>
    <property type="match status" value="1"/>
</dbReference>
<organism evidence="7 8">
    <name type="scientific">Ditylenchus dipsaci</name>
    <dbReference type="NCBI Taxonomy" id="166011"/>
    <lineage>
        <taxon>Eukaryota</taxon>
        <taxon>Metazoa</taxon>
        <taxon>Ecdysozoa</taxon>
        <taxon>Nematoda</taxon>
        <taxon>Chromadorea</taxon>
        <taxon>Rhabditida</taxon>
        <taxon>Tylenchina</taxon>
        <taxon>Tylenchomorpha</taxon>
        <taxon>Sphaerularioidea</taxon>
        <taxon>Anguinidae</taxon>
        <taxon>Anguininae</taxon>
        <taxon>Ditylenchus</taxon>
    </lineage>
</organism>
<keyword evidence="2" id="KW-0175">Coiled coil</keyword>
<dbReference type="PROSITE" id="PS50222">
    <property type="entry name" value="EF_HAND_2"/>
    <property type="match status" value="2"/>
</dbReference>
<evidence type="ECO:0000259" key="6">
    <source>
        <dbReference type="PROSITE" id="PS50222"/>
    </source>
</evidence>